<protein>
    <submittedName>
        <fullName evidence="1">Uncharacterized protein</fullName>
    </submittedName>
</protein>
<proteinExistence type="predicted"/>
<keyword evidence="2" id="KW-1185">Reference proteome</keyword>
<reference evidence="1 2" key="1">
    <citation type="journal article" date="2014" name="Nat. Commun.">
        <title>Molecular traces of alternative social organization in a termite genome.</title>
        <authorList>
            <person name="Terrapon N."/>
            <person name="Li C."/>
            <person name="Robertson H.M."/>
            <person name="Ji L."/>
            <person name="Meng X."/>
            <person name="Booth W."/>
            <person name="Chen Z."/>
            <person name="Childers C.P."/>
            <person name="Glastad K.M."/>
            <person name="Gokhale K."/>
            <person name="Gowin J."/>
            <person name="Gronenberg W."/>
            <person name="Hermansen R.A."/>
            <person name="Hu H."/>
            <person name="Hunt B.G."/>
            <person name="Huylmans A.K."/>
            <person name="Khalil S.M."/>
            <person name="Mitchell R.D."/>
            <person name="Munoz-Torres M.C."/>
            <person name="Mustard J.A."/>
            <person name="Pan H."/>
            <person name="Reese J.T."/>
            <person name="Scharf M.E."/>
            <person name="Sun F."/>
            <person name="Vogel H."/>
            <person name="Xiao J."/>
            <person name="Yang W."/>
            <person name="Yang Z."/>
            <person name="Yang Z."/>
            <person name="Zhou J."/>
            <person name="Zhu J."/>
            <person name="Brent C.S."/>
            <person name="Elsik C.G."/>
            <person name="Goodisman M.A."/>
            <person name="Liberles D.A."/>
            <person name="Roe R.M."/>
            <person name="Vargo E.L."/>
            <person name="Vilcinskas A."/>
            <person name="Wang J."/>
            <person name="Bornberg-Bauer E."/>
            <person name="Korb J."/>
            <person name="Zhang G."/>
            <person name="Liebig J."/>
        </authorList>
    </citation>
    <scope>NUCLEOTIDE SEQUENCE [LARGE SCALE GENOMIC DNA]</scope>
    <source>
        <tissue evidence="1">Whole organism</tissue>
    </source>
</reference>
<dbReference type="EMBL" id="KK853183">
    <property type="protein sequence ID" value="KDR10142.1"/>
    <property type="molecule type" value="Genomic_DNA"/>
</dbReference>
<dbReference type="AlphaFoldDB" id="A0A067QW12"/>
<dbReference type="InParanoid" id="A0A067QW12"/>
<evidence type="ECO:0000313" key="1">
    <source>
        <dbReference type="EMBL" id="KDR10142.1"/>
    </source>
</evidence>
<sequence length="101" mass="11562">MKEATPISSLNSVDPRGYRPVSACNVLDIYISVLRIQDNYFVNTAPNRTNLSALRSQVEFMYQLNISLCKTYLMNFVQVKLLPSFAVRTKIFYPPISHVKT</sequence>
<accession>A0A067QW12</accession>
<gene>
    <name evidence="1" type="ORF">L798_15171</name>
</gene>
<organism evidence="1 2">
    <name type="scientific">Zootermopsis nevadensis</name>
    <name type="common">Dampwood termite</name>
    <dbReference type="NCBI Taxonomy" id="136037"/>
    <lineage>
        <taxon>Eukaryota</taxon>
        <taxon>Metazoa</taxon>
        <taxon>Ecdysozoa</taxon>
        <taxon>Arthropoda</taxon>
        <taxon>Hexapoda</taxon>
        <taxon>Insecta</taxon>
        <taxon>Pterygota</taxon>
        <taxon>Neoptera</taxon>
        <taxon>Polyneoptera</taxon>
        <taxon>Dictyoptera</taxon>
        <taxon>Blattodea</taxon>
        <taxon>Blattoidea</taxon>
        <taxon>Termitoidae</taxon>
        <taxon>Termopsidae</taxon>
        <taxon>Zootermopsis</taxon>
    </lineage>
</organism>
<dbReference type="Proteomes" id="UP000027135">
    <property type="component" value="Unassembled WGS sequence"/>
</dbReference>
<name>A0A067QW12_ZOONE</name>
<evidence type="ECO:0000313" key="2">
    <source>
        <dbReference type="Proteomes" id="UP000027135"/>
    </source>
</evidence>